<proteinExistence type="predicted"/>
<evidence type="ECO:0000313" key="3">
    <source>
        <dbReference type="Proteomes" id="UP000239532"/>
    </source>
</evidence>
<reference evidence="2 3" key="1">
    <citation type="submission" date="2016-11" db="EMBL/GenBank/DDBJ databases">
        <title>Trade-off between light-utilization and light-protection in marine flavobacteria.</title>
        <authorList>
            <person name="Kumagai Y."/>
        </authorList>
    </citation>
    <scope>NUCLEOTIDE SEQUENCE [LARGE SCALE GENOMIC DNA]</scope>
    <source>
        <strain evidence="2 3">JCM 17109</strain>
    </source>
</reference>
<name>A0A2S9WX79_9FLAO</name>
<gene>
    <name evidence="2" type="ORF">BST86_13730</name>
</gene>
<evidence type="ECO:0000256" key="1">
    <source>
        <dbReference type="SAM" id="Phobius"/>
    </source>
</evidence>
<sequence>MMETIKWQLLATSSQRLTFTQSLYQNLTSQAASFLTPLRAGEFALKASYFQQHQRKNILKAVAYGNFCQMTVTVIFGAIGWWYLADLPWWIFFIGIFILLILMHLSPRLHQRLSLSAGIAPILGLSALRYVLFSSCWLLLLSYSSTSPTPTVISCITAMYLTVSIVPSMQLFDLALKWSVASFFADSLAIPMESMTAIVAVVWLFNTVLPVIIGSLMLPFPQFQKAAIS</sequence>
<keyword evidence="1" id="KW-1133">Transmembrane helix</keyword>
<accession>A0A2S9WX79</accession>
<keyword evidence="3" id="KW-1185">Reference proteome</keyword>
<dbReference type="Proteomes" id="UP000239532">
    <property type="component" value="Unassembled WGS sequence"/>
</dbReference>
<feature type="transmembrane region" description="Helical" evidence="1">
    <location>
        <begin position="127"/>
        <end position="145"/>
    </location>
</feature>
<evidence type="ECO:0000313" key="2">
    <source>
        <dbReference type="EMBL" id="PRP68074.1"/>
    </source>
</evidence>
<dbReference type="EMBL" id="MQUC01000003">
    <property type="protein sequence ID" value="PRP68074.1"/>
    <property type="molecule type" value="Genomic_DNA"/>
</dbReference>
<dbReference type="AlphaFoldDB" id="A0A2S9WX79"/>
<feature type="transmembrane region" description="Helical" evidence="1">
    <location>
        <begin position="151"/>
        <end position="176"/>
    </location>
</feature>
<protein>
    <submittedName>
        <fullName evidence="2">Uncharacterized protein</fullName>
    </submittedName>
</protein>
<organism evidence="2 3">
    <name type="scientific">Nonlabens agnitus</name>
    <dbReference type="NCBI Taxonomy" id="870484"/>
    <lineage>
        <taxon>Bacteria</taxon>
        <taxon>Pseudomonadati</taxon>
        <taxon>Bacteroidota</taxon>
        <taxon>Flavobacteriia</taxon>
        <taxon>Flavobacteriales</taxon>
        <taxon>Flavobacteriaceae</taxon>
        <taxon>Nonlabens</taxon>
    </lineage>
</organism>
<feature type="transmembrane region" description="Helical" evidence="1">
    <location>
        <begin position="89"/>
        <end position="106"/>
    </location>
</feature>
<feature type="transmembrane region" description="Helical" evidence="1">
    <location>
        <begin position="197"/>
        <end position="220"/>
    </location>
</feature>
<keyword evidence="1" id="KW-0472">Membrane</keyword>
<feature type="transmembrane region" description="Helical" evidence="1">
    <location>
        <begin position="61"/>
        <end position="83"/>
    </location>
</feature>
<keyword evidence="1" id="KW-0812">Transmembrane</keyword>
<comment type="caution">
    <text evidence="2">The sequence shown here is derived from an EMBL/GenBank/DDBJ whole genome shotgun (WGS) entry which is preliminary data.</text>
</comment>